<dbReference type="GO" id="GO:0015031">
    <property type="term" value="P:protein transport"/>
    <property type="evidence" value="ECO:0007669"/>
    <property type="project" value="UniProtKB-KW"/>
</dbReference>
<organism evidence="9">
    <name type="scientific">Thermosulfidibacter takaii</name>
    <dbReference type="NCBI Taxonomy" id="412593"/>
    <lineage>
        <taxon>Bacteria</taxon>
        <taxon>Pseudomonadati</taxon>
        <taxon>Thermosulfidibacterota</taxon>
        <taxon>Thermosulfidibacteria</taxon>
        <taxon>Thermosulfidibacterales</taxon>
        <taxon>Thermosulfidibacteraceae</taxon>
    </lineage>
</organism>
<reference evidence="9" key="1">
    <citation type="journal article" date="2020" name="mSystems">
        <title>Genome- and Community-Level Interaction Insights into Carbon Utilization and Element Cycling Functions of Hydrothermarchaeota in Hydrothermal Sediment.</title>
        <authorList>
            <person name="Zhou Z."/>
            <person name="Liu Y."/>
            <person name="Xu W."/>
            <person name="Pan J."/>
            <person name="Luo Z.H."/>
            <person name="Li M."/>
        </authorList>
    </citation>
    <scope>NUCLEOTIDE SEQUENCE [LARGE SCALE GENOMIC DNA]</scope>
    <source>
        <strain evidence="9">HyVt-115</strain>
    </source>
</reference>
<sequence>MRFFRDKEEDFSLDYTPLIDVVFLLLIFFMVSTQFITFHKRLEVALPKAKASAVKEKKKELVIEMTADGQIFVDGKLASLAFLEAYLKRERGKIGATVIRADSSLPYGDVVRVMGLCKEAGVTEVGIAVR</sequence>
<keyword evidence="7" id="KW-0653">Protein transport</keyword>
<comment type="subcellular location">
    <subcellularLocation>
        <location evidence="1">Cell membrane</location>
        <topology evidence="1">Single-pass membrane protein</topology>
    </subcellularLocation>
    <subcellularLocation>
        <location evidence="7">Cell membrane</location>
        <topology evidence="7">Single-pass type II membrane protein</topology>
    </subcellularLocation>
</comment>
<keyword evidence="3" id="KW-1003">Cell membrane</keyword>
<evidence type="ECO:0000256" key="2">
    <source>
        <dbReference type="ARBA" id="ARBA00005811"/>
    </source>
</evidence>
<keyword evidence="7" id="KW-0813">Transport</keyword>
<dbReference type="Gene3D" id="3.30.420.270">
    <property type="match status" value="1"/>
</dbReference>
<dbReference type="InterPro" id="IPR003400">
    <property type="entry name" value="ExbD"/>
</dbReference>
<comment type="similarity">
    <text evidence="2 7">Belongs to the ExbD/TolR family.</text>
</comment>
<name>A0A7C0U5D2_9BACT</name>
<keyword evidence="5 8" id="KW-1133">Transmembrane helix</keyword>
<accession>A0A7C0U5D2</accession>
<protein>
    <submittedName>
        <fullName evidence="9">Biopolymer transporter ExbD</fullName>
    </submittedName>
</protein>
<keyword evidence="4 7" id="KW-0812">Transmembrane</keyword>
<dbReference type="Proteomes" id="UP000885690">
    <property type="component" value="Unassembled WGS sequence"/>
</dbReference>
<dbReference type="EMBL" id="DQWS01000001">
    <property type="protein sequence ID" value="HDD52444.1"/>
    <property type="molecule type" value="Genomic_DNA"/>
</dbReference>
<evidence type="ECO:0000256" key="3">
    <source>
        <dbReference type="ARBA" id="ARBA00022475"/>
    </source>
</evidence>
<evidence type="ECO:0000256" key="4">
    <source>
        <dbReference type="ARBA" id="ARBA00022692"/>
    </source>
</evidence>
<evidence type="ECO:0000256" key="8">
    <source>
        <dbReference type="SAM" id="Phobius"/>
    </source>
</evidence>
<keyword evidence="6 8" id="KW-0472">Membrane</keyword>
<evidence type="ECO:0000256" key="6">
    <source>
        <dbReference type="ARBA" id="ARBA00023136"/>
    </source>
</evidence>
<feature type="transmembrane region" description="Helical" evidence="8">
    <location>
        <begin position="15"/>
        <end position="38"/>
    </location>
</feature>
<dbReference type="Pfam" id="PF02472">
    <property type="entry name" value="ExbD"/>
    <property type="match status" value="1"/>
</dbReference>
<dbReference type="GO" id="GO:0022857">
    <property type="term" value="F:transmembrane transporter activity"/>
    <property type="evidence" value="ECO:0007669"/>
    <property type="project" value="InterPro"/>
</dbReference>
<evidence type="ECO:0000313" key="9">
    <source>
        <dbReference type="EMBL" id="HDD52444.1"/>
    </source>
</evidence>
<comment type="caution">
    <text evidence="9">The sequence shown here is derived from an EMBL/GenBank/DDBJ whole genome shotgun (WGS) entry which is preliminary data.</text>
</comment>
<proteinExistence type="inferred from homology"/>
<evidence type="ECO:0000256" key="1">
    <source>
        <dbReference type="ARBA" id="ARBA00004162"/>
    </source>
</evidence>
<evidence type="ECO:0000256" key="5">
    <source>
        <dbReference type="ARBA" id="ARBA00022989"/>
    </source>
</evidence>
<dbReference type="PANTHER" id="PTHR30558">
    <property type="entry name" value="EXBD MEMBRANE COMPONENT OF PMF-DRIVEN MACROMOLECULE IMPORT SYSTEM"/>
    <property type="match status" value="1"/>
</dbReference>
<dbReference type="GO" id="GO:0005886">
    <property type="term" value="C:plasma membrane"/>
    <property type="evidence" value="ECO:0007669"/>
    <property type="project" value="UniProtKB-SubCell"/>
</dbReference>
<evidence type="ECO:0000256" key="7">
    <source>
        <dbReference type="RuleBase" id="RU003879"/>
    </source>
</evidence>
<gene>
    <name evidence="9" type="ORF">ENF32_00025</name>
</gene>
<dbReference type="AlphaFoldDB" id="A0A7C0U5D2"/>